<dbReference type="SMART" id="SM00044">
    <property type="entry name" value="CYCc"/>
    <property type="match status" value="1"/>
</dbReference>
<reference evidence="18 19" key="1">
    <citation type="journal article" date="2022" name="Front. Microbiol.">
        <title>High genomic differentiation and limited gene flow indicate recent cryptic speciation within the genus Laspinema (cyanobacteria).</title>
        <authorList>
            <person name="Stanojkovic A."/>
            <person name="Skoupy S."/>
            <person name="Skaloud P."/>
            <person name="Dvorak P."/>
        </authorList>
    </citation>
    <scope>NUCLEOTIDE SEQUENCE [LARGE SCALE GENOMIC DNA]</scope>
    <source>
        <strain evidence="18 19">D2a</strain>
    </source>
</reference>
<dbReference type="PANTHER" id="PTHR43047">
    <property type="entry name" value="TWO-COMPONENT HISTIDINE PROTEIN KINASE"/>
    <property type="match status" value="1"/>
</dbReference>
<dbReference type="Gene3D" id="3.30.565.10">
    <property type="entry name" value="Histidine kinase-like ATPase, C-terminal domain"/>
    <property type="match status" value="1"/>
</dbReference>
<keyword evidence="18" id="KW-0067">ATP-binding</keyword>
<evidence type="ECO:0000256" key="6">
    <source>
        <dbReference type="ARBA" id="ARBA00022692"/>
    </source>
</evidence>
<dbReference type="PROSITE" id="PS50109">
    <property type="entry name" value="HIS_KIN"/>
    <property type="match status" value="1"/>
</dbReference>
<dbReference type="EC" id="2.7.13.3" evidence="3"/>
<evidence type="ECO:0000259" key="16">
    <source>
        <dbReference type="PROSITE" id="PS50125"/>
    </source>
</evidence>
<dbReference type="PROSITE" id="PS50125">
    <property type="entry name" value="GUANYLATE_CYCLASE_2"/>
    <property type="match status" value="1"/>
</dbReference>
<keyword evidence="6 13" id="KW-0812">Transmembrane</keyword>
<dbReference type="Gene3D" id="3.40.50.2300">
    <property type="match status" value="1"/>
</dbReference>
<keyword evidence="5" id="KW-0808">Transferase</keyword>
<evidence type="ECO:0000256" key="2">
    <source>
        <dbReference type="ARBA" id="ARBA00004370"/>
    </source>
</evidence>
<organism evidence="18 19">
    <name type="scientific">Laspinema palackyanum D2a</name>
    <dbReference type="NCBI Taxonomy" id="2953684"/>
    <lineage>
        <taxon>Bacteria</taxon>
        <taxon>Bacillati</taxon>
        <taxon>Cyanobacteriota</taxon>
        <taxon>Cyanophyceae</taxon>
        <taxon>Oscillatoriophycideae</taxon>
        <taxon>Oscillatoriales</taxon>
        <taxon>Laspinemataceae</taxon>
        <taxon>Laspinema</taxon>
        <taxon>Laspinema palackyanum</taxon>
    </lineage>
</organism>
<evidence type="ECO:0000256" key="13">
    <source>
        <dbReference type="SAM" id="Phobius"/>
    </source>
</evidence>
<feature type="domain" description="Guanylate cyclase" evidence="16">
    <location>
        <begin position="791"/>
        <end position="917"/>
    </location>
</feature>
<protein>
    <recommendedName>
        <fullName evidence="3">histidine kinase</fullName>
        <ecNumber evidence="3">2.7.13.3</ecNumber>
    </recommendedName>
</protein>
<dbReference type="GO" id="GO:0005524">
    <property type="term" value="F:ATP binding"/>
    <property type="evidence" value="ECO:0007669"/>
    <property type="project" value="UniProtKB-KW"/>
</dbReference>
<name>A0ABT2MMU8_9CYAN</name>
<dbReference type="PANTHER" id="PTHR43047:SF72">
    <property type="entry name" value="OSMOSENSING HISTIDINE PROTEIN KINASE SLN1"/>
    <property type="match status" value="1"/>
</dbReference>
<dbReference type="Gene3D" id="1.10.287.130">
    <property type="match status" value="1"/>
</dbReference>
<feature type="transmembrane region" description="Helical" evidence="13">
    <location>
        <begin position="27"/>
        <end position="50"/>
    </location>
</feature>
<evidence type="ECO:0000256" key="9">
    <source>
        <dbReference type="ARBA" id="ARBA00023012"/>
    </source>
</evidence>
<dbReference type="InterPro" id="IPR003594">
    <property type="entry name" value="HATPase_dom"/>
</dbReference>
<feature type="domain" description="CHASE" evidence="17">
    <location>
        <begin position="128"/>
        <end position="269"/>
    </location>
</feature>
<proteinExistence type="predicted"/>
<evidence type="ECO:0000256" key="5">
    <source>
        <dbReference type="ARBA" id="ARBA00022679"/>
    </source>
</evidence>
<dbReference type="SUPFAM" id="SSF55073">
    <property type="entry name" value="Nucleotide cyclase"/>
    <property type="match status" value="1"/>
</dbReference>
<evidence type="ECO:0000256" key="10">
    <source>
        <dbReference type="ARBA" id="ARBA00023136"/>
    </source>
</evidence>
<keyword evidence="7" id="KW-0418">Kinase</keyword>
<evidence type="ECO:0000256" key="3">
    <source>
        <dbReference type="ARBA" id="ARBA00012438"/>
    </source>
</evidence>
<evidence type="ECO:0000256" key="7">
    <source>
        <dbReference type="ARBA" id="ARBA00022777"/>
    </source>
</evidence>
<dbReference type="Proteomes" id="UP001525890">
    <property type="component" value="Unassembled WGS sequence"/>
</dbReference>
<dbReference type="Pfam" id="PF00512">
    <property type="entry name" value="HisKA"/>
    <property type="match status" value="1"/>
</dbReference>
<dbReference type="Gene3D" id="3.30.450.350">
    <property type="entry name" value="CHASE domain"/>
    <property type="match status" value="1"/>
</dbReference>
<feature type="modified residue" description="4-aspartylphosphate" evidence="11">
    <location>
        <position position="684"/>
    </location>
</feature>
<dbReference type="CDD" id="cd17574">
    <property type="entry name" value="REC_OmpR"/>
    <property type="match status" value="1"/>
</dbReference>
<dbReference type="PROSITE" id="PS50110">
    <property type="entry name" value="RESPONSE_REGULATORY"/>
    <property type="match status" value="1"/>
</dbReference>
<dbReference type="Pfam" id="PF00211">
    <property type="entry name" value="Guanylate_cyc"/>
    <property type="match status" value="1"/>
</dbReference>
<dbReference type="SMART" id="SM00448">
    <property type="entry name" value="REC"/>
    <property type="match status" value="1"/>
</dbReference>
<dbReference type="InterPro" id="IPR004358">
    <property type="entry name" value="Sig_transdc_His_kin-like_C"/>
</dbReference>
<evidence type="ECO:0000256" key="4">
    <source>
        <dbReference type="ARBA" id="ARBA00022553"/>
    </source>
</evidence>
<keyword evidence="9" id="KW-0902">Two-component regulatory system</keyword>
<feature type="coiled-coil region" evidence="12">
    <location>
        <begin position="315"/>
        <end position="349"/>
    </location>
</feature>
<evidence type="ECO:0000256" key="12">
    <source>
        <dbReference type="SAM" id="Coils"/>
    </source>
</evidence>
<evidence type="ECO:0000256" key="1">
    <source>
        <dbReference type="ARBA" id="ARBA00000085"/>
    </source>
</evidence>
<dbReference type="CDD" id="cd00082">
    <property type="entry name" value="HisKA"/>
    <property type="match status" value="1"/>
</dbReference>
<dbReference type="CDD" id="cd07302">
    <property type="entry name" value="CHD"/>
    <property type="match status" value="1"/>
</dbReference>
<dbReference type="InterPro" id="IPR029787">
    <property type="entry name" value="Nucleotide_cyclase"/>
</dbReference>
<dbReference type="EMBL" id="JAMXFF010000002">
    <property type="protein sequence ID" value="MCT7965221.1"/>
    <property type="molecule type" value="Genomic_DNA"/>
</dbReference>
<dbReference type="InterPro" id="IPR006189">
    <property type="entry name" value="CHASE_dom"/>
</dbReference>
<sequence>MVMQLFDKYFPNTVLTRSVNWALKVRLLPYLAASVTVGLLLTGVGVINYSEQQRWKQQHRANVLNEVSAIRARLEQGLNQRLFLERGLVAYISALNSNIDPEQFDNLARVIVAKQQGIRSIALYENTIVSHMYPLAGNEAAIGFEPMTIPGEREAILRAINTRSTVLAGPVDLIPQGLAFISRTPIFLTPPGAEPGSGSYWGMVGIIIDRNILFTEAGLLGRDSQLKYAIRGNDGLGAAGGVFFGDPSIFKQNPVLLSVILPNGSWQLAAIPAEGWPAIAPFSRWLWTGGSVLALLAGGLVFILVSAPARLQDAVNRATTALRNSEEALKQANLELKHLDRLKDEFLANTSHELRTPLNGIIGLAESLIDGAAGSVTSLQQKNLGMIVYCGYRLVHLVNDLLDFSKLKHKTIELQLKPIGMREIAEITLSICQPLIGSKDLQLINGIPAEIPLVLADENRIQQILQNLIANGIKFTSAGVIEVSAQLRESGADTSDNAEFLAITVSDTGIGIASDKLERIFESFEQADGSTAREYGGTGLGLSITKQLVELHGGEITVESTVGVGSRFTFTVPIASVEVTNGEPLSYPSVTTQIIKEQREAIAFDSSGKAPISPEESIGTLTLLNADENSEQFKILIVDDEPINLQVLVNHLSLHNYAITQASNGIDALDVIERGFKPDLILLDVMMPKMTGLEVCQKLRDVFPATEVPILMLTAKTQIDVLVEGFGSGANDYLTKPISKNELLARIKTHLRLSHINLAYSRFVPREFLQMLNKESIIDVKLSDSVNQSMSILFSDIRDFTSLSERLTPQETFKFINDYLSRMEPAISGNKGFIDKYIGDAIMALFNGEADDAVQAGIEMLRSLGEYNRDRLGRGEQPIKIGIGINTGDLMLGTVGGKTRMDGTAIGDAVNLASRIEGLTKQYDVSLLISDRTFSRLKNPSHYGIRKIDTVKVKGKSELVTVYEVFDADPPDLKVSKLETKQDFETALFYYNQNSPEEAQELFERCLCKNPQDKVAQIYRDRTQEKLS</sequence>
<dbReference type="InterPro" id="IPR036097">
    <property type="entry name" value="HisK_dim/P_sf"/>
</dbReference>
<dbReference type="InterPro" id="IPR042240">
    <property type="entry name" value="CHASE_sf"/>
</dbReference>
<dbReference type="Pfam" id="PF03924">
    <property type="entry name" value="CHASE"/>
    <property type="match status" value="1"/>
</dbReference>
<dbReference type="InterPro" id="IPR036890">
    <property type="entry name" value="HATPase_C_sf"/>
</dbReference>
<dbReference type="SUPFAM" id="SSF55874">
    <property type="entry name" value="ATPase domain of HSP90 chaperone/DNA topoisomerase II/histidine kinase"/>
    <property type="match status" value="1"/>
</dbReference>
<evidence type="ECO:0000259" key="17">
    <source>
        <dbReference type="PROSITE" id="PS50839"/>
    </source>
</evidence>
<evidence type="ECO:0000259" key="14">
    <source>
        <dbReference type="PROSITE" id="PS50109"/>
    </source>
</evidence>
<dbReference type="Pfam" id="PF00072">
    <property type="entry name" value="Response_reg"/>
    <property type="match status" value="1"/>
</dbReference>
<dbReference type="SMART" id="SM00387">
    <property type="entry name" value="HATPase_c"/>
    <property type="match status" value="1"/>
</dbReference>
<dbReference type="PROSITE" id="PS50839">
    <property type="entry name" value="CHASE"/>
    <property type="match status" value="1"/>
</dbReference>
<feature type="domain" description="Response regulatory" evidence="15">
    <location>
        <begin position="634"/>
        <end position="751"/>
    </location>
</feature>
<dbReference type="InterPro" id="IPR011006">
    <property type="entry name" value="CheY-like_superfamily"/>
</dbReference>
<dbReference type="Pfam" id="PF02518">
    <property type="entry name" value="HATPase_c"/>
    <property type="match status" value="1"/>
</dbReference>
<comment type="subcellular location">
    <subcellularLocation>
        <location evidence="2">Membrane</location>
    </subcellularLocation>
</comment>
<gene>
    <name evidence="18" type="ORF">NG799_02605</name>
</gene>
<comment type="caution">
    <text evidence="18">The sequence shown here is derived from an EMBL/GenBank/DDBJ whole genome shotgun (WGS) entry which is preliminary data.</text>
</comment>
<keyword evidence="12" id="KW-0175">Coiled coil</keyword>
<feature type="transmembrane region" description="Helical" evidence="13">
    <location>
        <begin position="285"/>
        <end position="307"/>
    </location>
</feature>
<keyword evidence="8 13" id="KW-1133">Transmembrane helix</keyword>
<comment type="catalytic activity">
    <reaction evidence="1">
        <text>ATP + protein L-histidine = ADP + protein N-phospho-L-histidine.</text>
        <dbReference type="EC" id="2.7.13.3"/>
    </reaction>
</comment>
<dbReference type="InterPro" id="IPR001054">
    <property type="entry name" value="A/G_cyclase"/>
</dbReference>
<dbReference type="Gene3D" id="3.30.70.1230">
    <property type="entry name" value="Nucleotide cyclase"/>
    <property type="match status" value="1"/>
</dbReference>
<feature type="domain" description="Histidine kinase" evidence="14">
    <location>
        <begin position="349"/>
        <end position="576"/>
    </location>
</feature>
<keyword evidence="19" id="KW-1185">Reference proteome</keyword>
<keyword evidence="4 11" id="KW-0597">Phosphoprotein</keyword>
<dbReference type="InterPro" id="IPR001789">
    <property type="entry name" value="Sig_transdc_resp-reg_receiver"/>
</dbReference>
<evidence type="ECO:0000313" key="18">
    <source>
        <dbReference type="EMBL" id="MCT7965221.1"/>
    </source>
</evidence>
<evidence type="ECO:0000313" key="19">
    <source>
        <dbReference type="Proteomes" id="UP001525890"/>
    </source>
</evidence>
<keyword evidence="10 13" id="KW-0472">Membrane</keyword>
<dbReference type="InterPro" id="IPR003661">
    <property type="entry name" value="HisK_dim/P_dom"/>
</dbReference>
<dbReference type="SMART" id="SM01079">
    <property type="entry name" value="CHASE"/>
    <property type="match status" value="1"/>
</dbReference>
<evidence type="ECO:0000256" key="8">
    <source>
        <dbReference type="ARBA" id="ARBA00022989"/>
    </source>
</evidence>
<dbReference type="PRINTS" id="PR00344">
    <property type="entry name" value="BCTRLSENSOR"/>
</dbReference>
<evidence type="ECO:0000256" key="11">
    <source>
        <dbReference type="PROSITE-ProRule" id="PRU00169"/>
    </source>
</evidence>
<evidence type="ECO:0000259" key="15">
    <source>
        <dbReference type="PROSITE" id="PS50110"/>
    </source>
</evidence>
<dbReference type="SUPFAM" id="SSF52172">
    <property type="entry name" value="CheY-like"/>
    <property type="match status" value="1"/>
</dbReference>
<dbReference type="SUPFAM" id="SSF47384">
    <property type="entry name" value="Homodimeric domain of signal transducing histidine kinase"/>
    <property type="match status" value="1"/>
</dbReference>
<accession>A0ABT2MMU8</accession>
<dbReference type="CDD" id="cd16922">
    <property type="entry name" value="HATPase_EvgS-ArcB-TorS-like"/>
    <property type="match status" value="1"/>
</dbReference>
<dbReference type="SMART" id="SM00388">
    <property type="entry name" value="HisKA"/>
    <property type="match status" value="1"/>
</dbReference>
<keyword evidence="18" id="KW-0547">Nucleotide-binding</keyword>
<dbReference type="InterPro" id="IPR005467">
    <property type="entry name" value="His_kinase_dom"/>
</dbReference>